<dbReference type="STRING" id="47855.GA0070606_2816"/>
<keyword evidence="2" id="KW-1185">Reference proteome</keyword>
<sequence length="79" mass="9060">MADVQVSELGFRESVILTYKFRELLRHLTRPCDLLAVVEVDNPPKIDIRITVGCICLRSNGETGNAQSRKRQHNFLYKS</sequence>
<name>A0A1C6UUE5_9ACTN</name>
<accession>A0A1C6UUE5</accession>
<evidence type="ECO:0000313" key="2">
    <source>
        <dbReference type="Proteomes" id="UP000199001"/>
    </source>
</evidence>
<protein>
    <submittedName>
        <fullName evidence="1">Uncharacterized protein</fullName>
    </submittedName>
</protein>
<dbReference type="Proteomes" id="UP000199001">
    <property type="component" value="Unassembled WGS sequence"/>
</dbReference>
<proteinExistence type="predicted"/>
<gene>
    <name evidence="1" type="ORF">GA0070606_2816</name>
</gene>
<dbReference type="AlphaFoldDB" id="A0A1C6UUE5"/>
<reference evidence="2" key="1">
    <citation type="submission" date="2016-06" db="EMBL/GenBank/DDBJ databases">
        <authorList>
            <person name="Varghese N."/>
            <person name="Submissions Spin"/>
        </authorList>
    </citation>
    <scope>NUCLEOTIDE SEQUENCE [LARGE SCALE GENOMIC DNA]</scope>
    <source>
        <strain evidence="2">DSM 43903</strain>
    </source>
</reference>
<organism evidence="1 2">
    <name type="scientific">Micromonospora citrea</name>
    <dbReference type="NCBI Taxonomy" id="47855"/>
    <lineage>
        <taxon>Bacteria</taxon>
        <taxon>Bacillati</taxon>
        <taxon>Actinomycetota</taxon>
        <taxon>Actinomycetes</taxon>
        <taxon>Micromonosporales</taxon>
        <taxon>Micromonosporaceae</taxon>
        <taxon>Micromonospora</taxon>
    </lineage>
</organism>
<dbReference type="EMBL" id="FMHZ01000002">
    <property type="protein sequence ID" value="SCL57704.1"/>
    <property type="molecule type" value="Genomic_DNA"/>
</dbReference>
<evidence type="ECO:0000313" key="1">
    <source>
        <dbReference type="EMBL" id="SCL57704.1"/>
    </source>
</evidence>